<evidence type="ECO:0000313" key="1">
    <source>
        <dbReference type="EMBL" id="KKL08736.1"/>
    </source>
</evidence>
<protein>
    <submittedName>
        <fullName evidence="1">Uncharacterized protein</fullName>
    </submittedName>
</protein>
<dbReference type="EMBL" id="LAZR01042762">
    <property type="protein sequence ID" value="KKL08736.1"/>
    <property type="molecule type" value="Genomic_DNA"/>
</dbReference>
<feature type="non-terminal residue" evidence="1">
    <location>
        <position position="1"/>
    </location>
</feature>
<accession>A0A0F9CSY6</accession>
<sequence length="53" mass="5589">AGTQIFSNAQTKQMLNGPKTIIVQIAGQTVATILAPDLERAARLGQNKLVVQA</sequence>
<comment type="caution">
    <text evidence="1">The sequence shown here is derived from an EMBL/GenBank/DDBJ whole genome shotgun (WGS) entry which is preliminary data.</text>
</comment>
<organism evidence="1">
    <name type="scientific">marine sediment metagenome</name>
    <dbReference type="NCBI Taxonomy" id="412755"/>
    <lineage>
        <taxon>unclassified sequences</taxon>
        <taxon>metagenomes</taxon>
        <taxon>ecological metagenomes</taxon>
    </lineage>
</organism>
<proteinExistence type="predicted"/>
<reference evidence="1" key="1">
    <citation type="journal article" date="2015" name="Nature">
        <title>Complex archaea that bridge the gap between prokaryotes and eukaryotes.</title>
        <authorList>
            <person name="Spang A."/>
            <person name="Saw J.H."/>
            <person name="Jorgensen S.L."/>
            <person name="Zaremba-Niedzwiedzka K."/>
            <person name="Martijn J."/>
            <person name="Lind A.E."/>
            <person name="van Eijk R."/>
            <person name="Schleper C."/>
            <person name="Guy L."/>
            <person name="Ettema T.J."/>
        </authorList>
    </citation>
    <scope>NUCLEOTIDE SEQUENCE</scope>
</reference>
<gene>
    <name evidence="1" type="ORF">LCGC14_2572870</name>
</gene>
<dbReference type="AlphaFoldDB" id="A0A0F9CSY6"/>
<name>A0A0F9CSY6_9ZZZZ</name>